<gene>
    <name evidence="2" type="ORF">GWK47_001862</name>
</gene>
<comment type="caution">
    <text evidence="2">The sequence shown here is derived from an EMBL/GenBank/DDBJ whole genome shotgun (WGS) entry which is preliminary data.</text>
</comment>
<feature type="region of interest" description="Disordered" evidence="1">
    <location>
        <begin position="62"/>
        <end position="90"/>
    </location>
</feature>
<accession>A0A8J4XX06</accession>
<name>A0A8J4XX06_CHIOP</name>
<dbReference type="Proteomes" id="UP000770661">
    <property type="component" value="Unassembled WGS sequence"/>
</dbReference>
<proteinExistence type="predicted"/>
<evidence type="ECO:0000313" key="3">
    <source>
        <dbReference type="Proteomes" id="UP000770661"/>
    </source>
</evidence>
<organism evidence="2 3">
    <name type="scientific">Chionoecetes opilio</name>
    <name type="common">Atlantic snow crab</name>
    <name type="synonym">Cancer opilio</name>
    <dbReference type="NCBI Taxonomy" id="41210"/>
    <lineage>
        <taxon>Eukaryota</taxon>
        <taxon>Metazoa</taxon>
        <taxon>Ecdysozoa</taxon>
        <taxon>Arthropoda</taxon>
        <taxon>Crustacea</taxon>
        <taxon>Multicrustacea</taxon>
        <taxon>Malacostraca</taxon>
        <taxon>Eumalacostraca</taxon>
        <taxon>Eucarida</taxon>
        <taxon>Decapoda</taxon>
        <taxon>Pleocyemata</taxon>
        <taxon>Brachyura</taxon>
        <taxon>Eubrachyura</taxon>
        <taxon>Majoidea</taxon>
        <taxon>Majidae</taxon>
        <taxon>Chionoecetes</taxon>
    </lineage>
</organism>
<keyword evidence="3" id="KW-1185">Reference proteome</keyword>
<dbReference type="OrthoDB" id="6343871at2759"/>
<dbReference type="PANTHER" id="PTHR36981:SF1">
    <property type="entry name" value="P2X PURINORECEPTOR 7 INTRACELLULAR DOMAIN-CONTAINING PROTEIN"/>
    <property type="match status" value="1"/>
</dbReference>
<dbReference type="PANTHER" id="PTHR36981">
    <property type="entry name" value="ZGC:195170"/>
    <property type="match status" value="1"/>
</dbReference>
<dbReference type="EMBL" id="JACEEZ010021561">
    <property type="protein sequence ID" value="KAG0713336.1"/>
    <property type="molecule type" value="Genomic_DNA"/>
</dbReference>
<feature type="compositionally biased region" description="Acidic residues" evidence="1">
    <location>
        <begin position="71"/>
        <end position="80"/>
    </location>
</feature>
<evidence type="ECO:0000256" key="1">
    <source>
        <dbReference type="SAM" id="MobiDB-lite"/>
    </source>
</evidence>
<dbReference type="AlphaFoldDB" id="A0A8J4XX06"/>
<sequence length="234" mass="26769">MVRLGTPNWQDWTNGKTGDTKRRNIMYGLVTQVSGLLRPENYSRLRKKSPLLDVDVEHPAESLDEWHKKEEEEEEEEEGEVSALIPGPGDDRTPRVGRVDWCDCKKCPRMATEGECFCCHEDEEAWLRVTGAVAAGEEMRPLRCIVEHPFFTSVCLNPYALEALYSRDVMIFDDEEEDELPTHDKYRLTAFRAFVEYFHGTLQEEVKGPVPACAATTIRDLFPPSLRVPGYSDL</sequence>
<evidence type="ECO:0000313" key="2">
    <source>
        <dbReference type="EMBL" id="KAG0713336.1"/>
    </source>
</evidence>
<protein>
    <submittedName>
        <fullName evidence="2">Uncharacterized protein</fullName>
    </submittedName>
</protein>
<reference evidence="2" key="1">
    <citation type="submission" date="2020-07" db="EMBL/GenBank/DDBJ databases">
        <title>The High-quality genome of the commercially important snow crab, Chionoecetes opilio.</title>
        <authorList>
            <person name="Jeong J.-H."/>
            <person name="Ryu S."/>
        </authorList>
    </citation>
    <scope>NUCLEOTIDE SEQUENCE</scope>
    <source>
        <strain evidence="2">MADBK_172401_WGS</strain>
        <tissue evidence="2">Digestive gland</tissue>
    </source>
</reference>